<dbReference type="SUPFAM" id="SSF53067">
    <property type="entry name" value="Actin-like ATPase domain"/>
    <property type="match status" value="1"/>
</dbReference>
<dbReference type="InterPro" id="IPR043129">
    <property type="entry name" value="ATPase_NBD"/>
</dbReference>
<protein>
    <recommendedName>
        <fullName evidence="2">ATPase BadF/BadG/BcrA/BcrD type domain-containing protein</fullName>
    </recommendedName>
</protein>
<name>X1APY6_9ZZZZ</name>
<proteinExistence type="predicted"/>
<dbReference type="AlphaFoldDB" id="X1APY6"/>
<evidence type="ECO:0000313" key="1">
    <source>
        <dbReference type="EMBL" id="GAG84825.1"/>
    </source>
</evidence>
<organism evidence="1">
    <name type="scientific">marine sediment metagenome</name>
    <dbReference type="NCBI Taxonomy" id="412755"/>
    <lineage>
        <taxon>unclassified sequences</taxon>
        <taxon>metagenomes</taxon>
        <taxon>ecological metagenomes</taxon>
    </lineage>
</organism>
<reference evidence="1" key="1">
    <citation type="journal article" date="2014" name="Front. Microbiol.">
        <title>High frequency of phylogenetically diverse reductive dehalogenase-homologous genes in deep subseafloor sedimentary metagenomes.</title>
        <authorList>
            <person name="Kawai M."/>
            <person name="Futagami T."/>
            <person name="Toyoda A."/>
            <person name="Takaki Y."/>
            <person name="Nishi S."/>
            <person name="Hori S."/>
            <person name="Arai W."/>
            <person name="Tsubouchi T."/>
            <person name="Morono Y."/>
            <person name="Uchiyama I."/>
            <person name="Ito T."/>
            <person name="Fujiyama A."/>
            <person name="Inagaki F."/>
            <person name="Takami H."/>
        </authorList>
    </citation>
    <scope>NUCLEOTIDE SEQUENCE</scope>
    <source>
        <strain evidence="1">Expedition CK06-06</strain>
    </source>
</reference>
<comment type="caution">
    <text evidence="1">The sequence shown here is derived from an EMBL/GenBank/DDBJ whole genome shotgun (WGS) entry which is preliminary data.</text>
</comment>
<accession>X1APY6</accession>
<dbReference type="Gene3D" id="3.30.420.40">
    <property type="match status" value="1"/>
</dbReference>
<dbReference type="EMBL" id="BART01014098">
    <property type="protein sequence ID" value="GAG84825.1"/>
    <property type="molecule type" value="Genomic_DNA"/>
</dbReference>
<feature type="non-terminal residue" evidence="1">
    <location>
        <position position="59"/>
    </location>
</feature>
<sequence length="59" mass="6136">MDFILGVDGGGTKTVVQISDLSGEVVTENSFFKLLISIFLADVCTGSNISTPISIKSGI</sequence>
<gene>
    <name evidence="1" type="ORF">S01H4_28379</name>
</gene>
<evidence type="ECO:0008006" key="2">
    <source>
        <dbReference type="Google" id="ProtNLM"/>
    </source>
</evidence>